<evidence type="ECO:0000256" key="7">
    <source>
        <dbReference type="SAM" id="SignalP"/>
    </source>
</evidence>
<keyword evidence="7" id="KW-0732">Signal</keyword>
<feature type="compositionally biased region" description="Low complexity" evidence="6">
    <location>
        <begin position="22"/>
        <end position="53"/>
    </location>
</feature>
<evidence type="ECO:0000313" key="9">
    <source>
        <dbReference type="EMBL" id="GMA86580.1"/>
    </source>
</evidence>
<gene>
    <name evidence="9" type="ORF">GCM10025868_18300</name>
</gene>
<feature type="domain" description="Type II secretion system protein GspF" evidence="8">
    <location>
        <begin position="139"/>
        <end position="201"/>
    </location>
</feature>
<evidence type="ECO:0000256" key="2">
    <source>
        <dbReference type="ARBA" id="ARBA00022475"/>
    </source>
</evidence>
<dbReference type="Proteomes" id="UP001157017">
    <property type="component" value="Unassembled WGS sequence"/>
</dbReference>
<evidence type="ECO:0000313" key="10">
    <source>
        <dbReference type="Proteomes" id="UP001157017"/>
    </source>
</evidence>
<keyword evidence="10" id="KW-1185">Reference proteome</keyword>
<feature type="region of interest" description="Disordered" evidence="6">
    <location>
        <begin position="22"/>
        <end position="65"/>
    </location>
</feature>
<evidence type="ECO:0000256" key="3">
    <source>
        <dbReference type="ARBA" id="ARBA00022692"/>
    </source>
</evidence>
<accession>A0ABQ6JEI4</accession>
<feature type="chain" id="PRO_5046573706" description="Type II secretion system protein GspF domain-containing protein" evidence="7">
    <location>
        <begin position="20"/>
        <end position="250"/>
    </location>
</feature>
<evidence type="ECO:0000259" key="8">
    <source>
        <dbReference type="Pfam" id="PF00482"/>
    </source>
</evidence>
<feature type="region of interest" description="Disordered" evidence="6">
    <location>
        <begin position="109"/>
        <end position="138"/>
    </location>
</feature>
<dbReference type="EMBL" id="BSUZ01000001">
    <property type="protein sequence ID" value="GMA86580.1"/>
    <property type="molecule type" value="Genomic_DNA"/>
</dbReference>
<feature type="signal peptide" evidence="7">
    <location>
        <begin position="1"/>
        <end position="19"/>
    </location>
</feature>
<evidence type="ECO:0000256" key="6">
    <source>
        <dbReference type="SAM" id="MobiDB-lite"/>
    </source>
</evidence>
<proteinExistence type="predicted"/>
<dbReference type="Pfam" id="PF00482">
    <property type="entry name" value="T2SSF"/>
    <property type="match status" value="1"/>
</dbReference>
<organism evidence="9 10">
    <name type="scientific">Angustibacter aerolatus</name>
    <dbReference type="NCBI Taxonomy" id="1162965"/>
    <lineage>
        <taxon>Bacteria</taxon>
        <taxon>Bacillati</taxon>
        <taxon>Actinomycetota</taxon>
        <taxon>Actinomycetes</taxon>
        <taxon>Kineosporiales</taxon>
        <taxon>Kineosporiaceae</taxon>
    </lineage>
</organism>
<comment type="subcellular location">
    <subcellularLocation>
        <location evidence="1">Cell membrane</location>
        <topology evidence="1">Multi-pass membrane protein</topology>
    </subcellularLocation>
</comment>
<sequence>MSGGSALLAALAAGSAVLALPSGGRDVGSTSRAAGAAAAGARRGTGSTDGTARSGRDPGGRRRGLLGRLRRAPEPLDVAAVVDAVATQVRAGAEPGTAWTVALEVVADTSGSGSGPTTDREGDGPVGAPVGAGPDWRDPAQRPVVAAWRLAGTTGAPLAEVLERVAESTRLEAEVEAQVAGSLAAPRATARLLGVLPFAGLGLGQLVGAHPFAVLLGTWPGRACAALGLGLLVAGRAWTAALLRAAERAS</sequence>
<name>A0ABQ6JEI4_9ACTN</name>
<reference evidence="10" key="1">
    <citation type="journal article" date="2019" name="Int. J. Syst. Evol. Microbiol.">
        <title>The Global Catalogue of Microorganisms (GCM) 10K type strain sequencing project: providing services to taxonomists for standard genome sequencing and annotation.</title>
        <authorList>
            <consortium name="The Broad Institute Genomics Platform"/>
            <consortium name="The Broad Institute Genome Sequencing Center for Infectious Disease"/>
            <person name="Wu L."/>
            <person name="Ma J."/>
        </authorList>
    </citation>
    <scope>NUCLEOTIDE SEQUENCE [LARGE SCALE GENOMIC DNA]</scope>
    <source>
        <strain evidence="10">NBRC 108730</strain>
    </source>
</reference>
<keyword evidence="5" id="KW-0472">Membrane</keyword>
<evidence type="ECO:0000256" key="5">
    <source>
        <dbReference type="ARBA" id="ARBA00023136"/>
    </source>
</evidence>
<protein>
    <recommendedName>
        <fullName evidence="8">Type II secretion system protein GspF domain-containing protein</fullName>
    </recommendedName>
</protein>
<evidence type="ECO:0000256" key="4">
    <source>
        <dbReference type="ARBA" id="ARBA00022989"/>
    </source>
</evidence>
<comment type="caution">
    <text evidence="9">The sequence shown here is derived from an EMBL/GenBank/DDBJ whole genome shotgun (WGS) entry which is preliminary data.</text>
</comment>
<evidence type="ECO:0000256" key="1">
    <source>
        <dbReference type="ARBA" id="ARBA00004651"/>
    </source>
</evidence>
<keyword evidence="3" id="KW-0812">Transmembrane</keyword>
<dbReference type="InterPro" id="IPR018076">
    <property type="entry name" value="T2SS_GspF_dom"/>
</dbReference>
<keyword evidence="2" id="KW-1003">Cell membrane</keyword>
<keyword evidence="4" id="KW-1133">Transmembrane helix</keyword>